<keyword evidence="3" id="KW-1185">Reference proteome</keyword>
<protein>
    <submittedName>
        <fullName evidence="2">Uncharacterized protein</fullName>
    </submittedName>
</protein>
<sequence length="78" mass="8685">MPDFRPLFFIAKVLTCCCYRRKSSKPEAQNQPYQRSGMPQSLGLLHHPDVFADVQIHDDAGVNSAAPGSLQNDGRNLK</sequence>
<dbReference type="AlphaFoldDB" id="A0A8K0SB58"/>
<evidence type="ECO:0000256" key="1">
    <source>
        <dbReference type="SAM" id="MobiDB-lite"/>
    </source>
</evidence>
<dbReference type="EMBL" id="JAGPXF010000001">
    <property type="protein sequence ID" value="KAH7263094.1"/>
    <property type="molecule type" value="Genomic_DNA"/>
</dbReference>
<dbReference type="OrthoDB" id="5070447at2759"/>
<accession>A0A8K0SB58</accession>
<feature type="compositionally biased region" description="Polar residues" evidence="1">
    <location>
        <begin position="26"/>
        <end position="39"/>
    </location>
</feature>
<dbReference type="Proteomes" id="UP000813427">
    <property type="component" value="Unassembled WGS sequence"/>
</dbReference>
<gene>
    <name evidence="2" type="ORF">BKA59DRAFT_506112</name>
</gene>
<reference evidence="2" key="1">
    <citation type="journal article" date="2021" name="Nat. Commun.">
        <title>Genetic determinants of endophytism in the Arabidopsis root mycobiome.</title>
        <authorList>
            <person name="Mesny F."/>
            <person name="Miyauchi S."/>
            <person name="Thiergart T."/>
            <person name="Pickel B."/>
            <person name="Atanasova L."/>
            <person name="Karlsson M."/>
            <person name="Huettel B."/>
            <person name="Barry K.W."/>
            <person name="Haridas S."/>
            <person name="Chen C."/>
            <person name="Bauer D."/>
            <person name="Andreopoulos W."/>
            <person name="Pangilinan J."/>
            <person name="LaButti K."/>
            <person name="Riley R."/>
            <person name="Lipzen A."/>
            <person name="Clum A."/>
            <person name="Drula E."/>
            <person name="Henrissat B."/>
            <person name="Kohler A."/>
            <person name="Grigoriev I.V."/>
            <person name="Martin F.M."/>
            <person name="Hacquard S."/>
        </authorList>
    </citation>
    <scope>NUCLEOTIDE SEQUENCE</scope>
    <source>
        <strain evidence="2">MPI-SDFR-AT-0068</strain>
    </source>
</reference>
<name>A0A8K0SB58_9HYPO</name>
<organism evidence="2 3">
    <name type="scientific">Fusarium tricinctum</name>
    <dbReference type="NCBI Taxonomy" id="61284"/>
    <lineage>
        <taxon>Eukaryota</taxon>
        <taxon>Fungi</taxon>
        <taxon>Dikarya</taxon>
        <taxon>Ascomycota</taxon>
        <taxon>Pezizomycotina</taxon>
        <taxon>Sordariomycetes</taxon>
        <taxon>Hypocreomycetidae</taxon>
        <taxon>Hypocreales</taxon>
        <taxon>Nectriaceae</taxon>
        <taxon>Fusarium</taxon>
        <taxon>Fusarium tricinctum species complex</taxon>
    </lineage>
</organism>
<feature type="region of interest" description="Disordered" evidence="1">
    <location>
        <begin position="23"/>
        <end position="44"/>
    </location>
</feature>
<proteinExistence type="predicted"/>
<evidence type="ECO:0000313" key="2">
    <source>
        <dbReference type="EMBL" id="KAH7263094.1"/>
    </source>
</evidence>
<comment type="caution">
    <text evidence="2">The sequence shown here is derived from an EMBL/GenBank/DDBJ whole genome shotgun (WGS) entry which is preliminary data.</text>
</comment>
<evidence type="ECO:0000313" key="3">
    <source>
        <dbReference type="Proteomes" id="UP000813427"/>
    </source>
</evidence>